<evidence type="ECO:0000313" key="4">
    <source>
        <dbReference type="Proteomes" id="UP000466535"/>
    </source>
</evidence>
<gene>
    <name evidence="3" type="ORF">GRX03_03190</name>
</gene>
<keyword evidence="4" id="KW-1185">Reference proteome</keyword>
<evidence type="ECO:0000259" key="2">
    <source>
        <dbReference type="Pfam" id="PF24042"/>
    </source>
</evidence>
<dbReference type="InterPro" id="IPR055775">
    <property type="entry name" value="DUF7351"/>
</dbReference>
<organism evidence="3 4">
    <name type="scientific">Halovenus carboxidivorans</name>
    <dbReference type="NCBI Taxonomy" id="2692199"/>
    <lineage>
        <taxon>Archaea</taxon>
        <taxon>Methanobacteriati</taxon>
        <taxon>Methanobacteriota</taxon>
        <taxon>Stenosarchaea group</taxon>
        <taxon>Halobacteria</taxon>
        <taxon>Halobacteriales</taxon>
        <taxon>Haloarculaceae</taxon>
        <taxon>Halovenus</taxon>
    </lineage>
</organism>
<feature type="domain" description="DUF7347" evidence="1">
    <location>
        <begin position="13"/>
        <end position="88"/>
    </location>
</feature>
<dbReference type="InterPro" id="IPR055771">
    <property type="entry name" value="DUF7347"/>
</dbReference>
<accession>A0A6B0SYY0</accession>
<dbReference type="EMBL" id="WUUT01000001">
    <property type="protein sequence ID" value="MXR50615.1"/>
    <property type="molecule type" value="Genomic_DNA"/>
</dbReference>
<proteinExistence type="predicted"/>
<dbReference type="InterPro" id="IPR036390">
    <property type="entry name" value="WH_DNA-bd_sf"/>
</dbReference>
<dbReference type="AlphaFoldDB" id="A0A6B0SYY0"/>
<reference evidence="3 4" key="1">
    <citation type="submission" date="2019-12" db="EMBL/GenBank/DDBJ databases">
        <title>Isolation and characterization of three novel carbon monoxide-oxidizing members of Halobacteria from salione crusts and soils.</title>
        <authorList>
            <person name="Myers M.R."/>
            <person name="King G.M."/>
        </authorList>
    </citation>
    <scope>NUCLEOTIDE SEQUENCE [LARGE SCALE GENOMIC DNA]</scope>
    <source>
        <strain evidence="3 4">WSH3</strain>
    </source>
</reference>
<dbReference type="RefSeq" id="WP_159762728.1">
    <property type="nucleotide sequence ID" value="NZ_WUUT01000001.1"/>
</dbReference>
<dbReference type="Pfam" id="PF24042">
    <property type="entry name" value="DUF7351"/>
    <property type="match status" value="1"/>
</dbReference>
<comment type="caution">
    <text evidence="3">The sequence shown here is derived from an EMBL/GenBank/DDBJ whole genome shotgun (WGS) entry which is preliminary data.</text>
</comment>
<sequence length="312" mass="33956">MSDDADGDEILTPDEAFARLGNETRVEILRCLGEAGRPLQFSELHARTDVQDSGQFNYHLRKLVGQFVHKTEEGYMLSRMGRRVVEAVLSGAVTDTPSLERTQVDEPCEYCGAPIEVTWTEGSVRMFCTECPGQFGRAFDGGTGTDAEVGYLGRLPLPAAGVQDRTPAELLHAARIAGTLEVYALSAGVCPRCSGTVERDISVCKDHDVDGGLCENCQSRHAVGVSFQCTNCIYKAGGGPGLGVITDTALLAFLIDHGYNPIAGESMTEVNRVHQKYDEEIISLDPLRVELTFHLDDDSLSLTLDEQLRVLE</sequence>
<dbReference type="OrthoDB" id="8482at2157"/>
<evidence type="ECO:0000313" key="3">
    <source>
        <dbReference type="EMBL" id="MXR50615.1"/>
    </source>
</evidence>
<dbReference type="Gene3D" id="1.10.10.10">
    <property type="entry name" value="Winged helix-like DNA-binding domain superfamily/Winged helix DNA-binding domain"/>
    <property type="match status" value="1"/>
</dbReference>
<name>A0A6B0SYY0_9EURY</name>
<protein>
    <submittedName>
        <fullName evidence="3">Uncharacterized protein</fullName>
    </submittedName>
</protein>
<evidence type="ECO:0000259" key="1">
    <source>
        <dbReference type="Pfam" id="PF24038"/>
    </source>
</evidence>
<dbReference type="SUPFAM" id="SSF46785">
    <property type="entry name" value="Winged helix' DNA-binding domain"/>
    <property type="match status" value="1"/>
</dbReference>
<dbReference type="Proteomes" id="UP000466535">
    <property type="component" value="Unassembled WGS sequence"/>
</dbReference>
<feature type="domain" description="DUF7351" evidence="2">
    <location>
        <begin position="105"/>
        <end position="310"/>
    </location>
</feature>
<dbReference type="Pfam" id="PF24038">
    <property type="entry name" value="DUF7347"/>
    <property type="match status" value="1"/>
</dbReference>
<dbReference type="InterPro" id="IPR036388">
    <property type="entry name" value="WH-like_DNA-bd_sf"/>
</dbReference>